<protein>
    <submittedName>
        <fullName evidence="3">Uncharacterized protein</fullName>
    </submittedName>
</protein>
<keyword evidence="1" id="KW-0472">Membrane</keyword>
<keyword evidence="1" id="KW-0812">Transmembrane</keyword>
<dbReference type="STRING" id="1182571.QR90_16150"/>
<feature type="signal peptide" evidence="2">
    <location>
        <begin position="1"/>
        <end position="27"/>
    </location>
</feature>
<sequence length="540" mass="54403">MTQGRAGRGFRVAGLTAALLTVGSAGAQDLGAYRALAADLDGAVTARDTSAALALTRLDAAASDLDRLAPSLSNRQLVAGLRGGLDGARGALARSPAELEAQVLLARGLMRKALYDQTLSRLARAPANGTAQLQLLGDEFGLSGAAAQALGADGAAGRLPRVAWRLQREAARKISAALTAAQPTQSPTSYLNLARGMAWFTAVQDASVAGDLRVSQFGDALRQLTEGDVAALGASLTALRQGNRQFLDALATPPSGAAVTAPAAGTVAARPDTAPEGASSTPAPVAVAPVRPASAASAPARPVTATGEVYAALGRALSAAGHGDPVQARGQLGRAATALAAAPASLRGAQGYDTLVFDLGAAQARTALRPADVQALIATLTGLEQRAAGQPVSALDGVSAGVARGFGGWLRVLVFALLALLAFVPLYLLNLAFGGRNTFWRAIAAGLALLLLPAFLEGLFGLLGALGDLTGLGALAAASNLTLTQNAYGLPLWALTVAAAIALSTFGFRGLCQQFGLLGRRSAPAPEAAAAQSLDWDEDL</sequence>
<organism evidence="3 4">
    <name type="scientific">Deinococcus radiopugnans</name>
    <dbReference type="NCBI Taxonomy" id="57497"/>
    <lineage>
        <taxon>Bacteria</taxon>
        <taxon>Thermotogati</taxon>
        <taxon>Deinococcota</taxon>
        <taxon>Deinococci</taxon>
        <taxon>Deinococcales</taxon>
        <taxon>Deinococcaceae</taxon>
        <taxon>Deinococcus</taxon>
    </lineage>
</organism>
<feature type="transmembrane region" description="Helical" evidence="1">
    <location>
        <begin position="409"/>
        <end position="430"/>
    </location>
</feature>
<evidence type="ECO:0000313" key="4">
    <source>
        <dbReference type="Proteomes" id="UP000030634"/>
    </source>
</evidence>
<evidence type="ECO:0000256" key="2">
    <source>
        <dbReference type="SAM" id="SignalP"/>
    </source>
</evidence>
<dbReference type="EMBL" id="CP010028">
    <property type="protein sequence ID" value="AIZ46249.1"/>
    <property type="molecule type" value="Genomic_DNA"/>
</dbReference>
<proteinExistence type="predicted"/>
<evidence type="ECO:0000256" key="1">
    <source>
        <dbReference type="SAM" id="Phobius"/>
    </source>
</evidence>
<feature type="chain" id="PRO_5002040719" evidence="2">
    <location>
        <begin position="28"/>
        <end position="540"/>
    </location>
</feature>
<reference evidence="4" key="1">
    <citation type="submission" date="2014-11" db="EMBL/GenBank/DDBJ databases">
        <title>Hymenobacter sp. DG25B genome submission.</title>
        <authorList>
            <person name="Jung H.-Y."/>
            <person name="Kim M.K."/>
            <person name="Srinivasan S."/>
            <person name="Lim S."/>
        </authorList>
    </citation>
    <scope>NUCLEOTIDE SEQUENCE [LARGE SCALE GENOMIC DNA]</scope>
    <source>
        <strain evidence="4">DY59</strain>
    </source>
</reference>
<feature type="transmembrane region" description="Helical" evidence="1">
    <location>
        <begin position="487"/>
        <end position="512"/>
    </location>
</feature>
<evidence type="ECO:0000313" key="3">
    <source>
        <dbReference type="EMBL" id="AIZ46249.1"/>
    </source>
</evidence>
<gene>
    <name evidence="3" type="ORF">QR90_16150</name>
</gene>
<dbReference type="AlphaFoldDB" id="A0A0A7KLU8"/>
<dbReference type="Proteomes" id="UP000030634">
    <property type="component" value="Chromosome"/>
</dbReference>
<keyword evidence="1" id="KW-1133">Transmembrane helix</keyword>
<dbReference type="KEGG" id="dsw:QR90_16150"/>
<keyword evidence="2" id="KW-0732">Signal</keyword>
<feature type="transmembrane region" description="Helical" evidence="1">
    <location>
        <begin position="442"/>
        <end position="467"/>
    </location>
</feature>
<dbReference type="HOGENOM" id="CLU_514568_0_0_0"/>
<accession>A0A0A7KLU8</accession>
<name>A0A0A7KLU8_9DEIO</name>